<evidence type="ECO:0000313" key="13">
    <source>
        <dbReference type="Proteomes" id="UP000190867"/>
    </source>
</evidence>
<name>A0A1T0AT35_9PAST</name>
<proteinExistence type="inferred from homology"/>
<dbReference type="SUPFAM" id="SSF54001">
    <property type="entry name" value="Cysteine proteinases"/>
    <property type="match status" value="1"/>
</dbReference>
<reference evidence="12 13" key="1">
    <citation type="submission" date="2017-02" db="EMBL/GenBank/DDBJ databases">
        <title>Draft genome sequence of Haemophilus paracuniculus CCUG 43573 type strain.</title>
        <authorList>
            <person name="Engstrom-Jakobsson H."/>
            <person name="Salva-Serra F."/>
            <person name="Thorell K."/>
            <person name="Gonzales-Siles L."/>
            <person name="Karlsson R."/>
            <person name="Boulund F."/>
            <person name="Engstrand L."/>
            <person name="Kristiansson E."/>
            <person name="Moore E."/>
        </authorList>
    </citation>
    <scope>NUCLEOTIDE SEQUENCE [LARGE SCALE GENOMIC DNA]</scope>
    <source>
        <strain evidence="12 13">CCUG 43573</strain>
    </source>
</reference>
<gene>
    <name evidence="12" type="ORF">B0187_04375</name>
</gene>
<evidence type="ECO:0000256" key="3">
    <source>
        <dbReference type="ARBA" id="ARBA00022670"/>
    </source>
</evidence>
<feature type="chain" id="PRO_5012955951" evidence="10">
    <location>
        <begin position="28"/>
        <end position="169"/>
    </location>
</feature>
<dbReference type="GO" id="GO:0016020">
    <property type="term" value="C:membrane"/>
    <property type="evidence" value="ECO:0007669"/>
    <property type="project" value="UniProtKB-SubCell"/>
</dbReference>
<dbReference type="Pfam" id="PF00877">
    <property type="entry name" value="NLPC_P60"/>
    <property type="match status" value="1"/>
</dbReference>
<dbReference type="EMBL" id="MUYA01000005">
    <property type="protein sequence ID" value="OOR99553.1"/>
    <property type="molecule type" value="Genomic_DNA"/>
</dbReference>
<keyword evidence="6" id="KW-0788">Thiol protease</keyword>
<feature type="signal peptide" evidence="10">
    <location>
        <begin position="1"/>
        <end position="27"/>
    </location>
</feature>
<evidence type="ECO:0000256" key="2">
    <source>
        <dbReference type="ARBA" id="ARBA00007074"/>
    </source>
</evidence>
<dbReference type="GO" id="GO:0006508">
    <property type="term" value="P:proteolysis"/>
    <property type="evidence" value="ECO:0007669"/>
    <property type="project" value="UniProtKB-KW"/>
</dbReference>
<evidence type="ECO:0000256" key="8">
    <source>
        <dbReference type="ARBA" id="ARBA00023139"/>
    </source>
</evidence>
<dbReference type="InterPro" id="IPR052062">
    <property type="entry name" value="Murein_DD/LD_carboxypeptidase"/>
</dbReference>
<evidence type="ECO:0000256" key="9">
    <source>
        <dbReference type="ARBA" id="ARBA00023288"/>
    </source>
</evidence>
<comment type="similarity">
    <text evidence="2">Belongs to the peptidase C40 family.</text>
</comment>
<keyword evidence="5" id="KW-0378">Hydrolase</keyword>
<feature type="domain" description="NlpC/P60" evidence="11">
    <location>
        <begin position="51"/>
        <end position="169"/>
    </location>
</feature>
<dbReference type="OrthoDB" id="9807055at2"/>
<dbReference type="InterPro" id="IPR000064">
    <property type="entry name" value="NLP_P60_dom"/>
</dbReference>
<comment type="caution">
    <text evidence="12">The sequence shown here is derived from an EMBL/GenBank/DDBJ whole genome shotgun (WGS) entry which is preliminary data.</text>
</comment>
<keyword evidence="8" id="KW-0564">Palmitate</keyword>
<dbReference type="PANTHER" id="PTHR47360">
    <property type="entry name" value="MUREIN DD-ENDOPEPTIDASE MEPS/MUREIN LD-CARBOXYPEPTIDASE"/>
    <property type="match status" value="1"/>
</dbReference>
<organism evidence="12 13">
    <name type="scientific">Haemophilus paracuniculus</name>
    <dbReference type="NCBI Taxonomy" id="734"/>
    <lineage>
        <taxon>Bacteria</taxon>
        <taxon>Pseudomonadati</taxon>
        <taxon>Pseudomonadota</taxon>
        <taxon>Gammaproteobacteria</taxon>
        <taxon>Pasteurellales</taxon>
        <taxon>Pasteurellaceae</taxon>
        <taxon>Haemophilus</taxon>
    </lineage>
</organism>
<dbReference type="PROSITE" id="PS51935">
    <property type="entry name" value="NLPC_P60"/>
    <property type="match status" value="1"/>
</dbReference>
<comment type="subcellular location">
    <subcellularLocation>
        <location evidence="1">Membrane</location>
        <topology evidence="1">Lipid-anchor</topology>
    </subcellularLocation>
</comment>
<keyword evidence="13" id="KW-1185">Reference proteome</keyword>
<keyword evidence="4 10" id="KW-0732">Signal</keyword>
<dbReference type="STRING" id="734.B0187_04375"/>
<keyword evidence="9" id="KW-0449">Lipoprotein</keyword>
<accession>A0A1T0AT35</accession>
<dbReference type="AlphaFoldDB" id="A0A1T0AT35"/>
<keyword evidence="3" id="KW-0645">Protease</keyword>
<evidence type="ECO:0000256" key="7">
    <source>
        <dbReference type="ARBA" id="ARBA00023136"/>
    </source>
</evidence>
<keyword evidence="7" id="KW-0472">Membrane</keyword>
<dbReference type="Proteomes" id="UP000190867">
    <property type="component" value="Unassembled WGS sequence"/>
</dbReference>
<dbReference type="PANTHER" id="PTHR47360:SF3">
    <property type="entry name" value="MUREIN DD-ENDOPEPTIDASE MEPS_MUREIN LD-CARBOXYPEPTIDASE"/>
    <property type="match status" value="1"/>
</dbReference>
<evidence type="ECO:0000256" key="5">
    <source>
        <dbReference type="ARBA" id="ARBA00022801"/>
    </source>
</evidence>
<evidence type="ECO:0000256" key="6">
    <source>
        <dbReference type="ARBA" id="ARBA00022807"/>
    </source>
</evidence>
<sequence>MKTFSFKPVKTLLVGVMVALFSHASYASLSSQAATRSQIQAQSAKAEKSTASVSQKINNVYRNWAGTRYRLGGTSKSGIDCSAFVQVVMNKALNKNLPRATVGQKTVGKAIPKSSLKAGDLVFFRNNKHVGVYVGNGKFVHSGSSTGVTTSSLSNRYWSKNYTQSRRVM</sequence>
<protein>
    <submittedName>
        <fullName evidence="12">Peptidase C40</fullName>
    </submittedName>
</protein>
<evidence type="ECO:0000313" key="12">
    <source>
        <dbReference type="EMBL" id="OOR99553.1"/>
    </source>
</evidence>
<dbReference type="Gene3D" id="3.90.1720.10">
    <property type="entry name" value="endopeptidase domain like (from Nostoc punctiforme)"/>
    <property type="match status" value="1"/>
</dbReference>
<evidence type="ECO:0000259" key="11">
    <source>
        <dbReference type="PROSITE" id="PS51935"/>
    </source>
</evidence>
<evidence type="ECO:0000256" key="1">
    <source>
        <dbReference type="ARBA" id="ARBA00004635"/>
    </source>
</evidence>
<evidence type="ECO:0000256" key="10">
    <source>
        <dbReference type="SAM" id="SignalP"/>
    </source>
</evidence>
<evidence type="ECO:0000256" key="4">
    <source>
        <dbReference type="ARBA" id="ARBA00022729"/>
    </source>
</evidence>
<dbReference type="InterPro" id="IPR038765">
    <property type="entry name" value="Papain-like_cys_pep_sf"/>
</dbReference>
<dbReference type="GO" id="GO:0008234">
    <property type="term" value="F:cysteine-type peptidase activity"/>
    <property type="evidence" value="ECO:0007669"/>
    <property type="project" value="UniProtKB-KW"/>
</dbReference>